<evidence type="ECO:0000313" key="1">
    <source>
        <dbReference type="EMBL" id="MCW3477472.1"/>
    </source>
</evidence>
<dbReference type="Proteomes" id="UP001165679">
    <property type="component" value="Unassembled WGS sequence"/>
</dbReference>
<evidence type="ECO:0000313" key="2">
    <source>
        <dbReference type="Proteomes" id="UP001165679"/>
    </source>
</evidence>
<dbReference type="AlphaFoldDB" id="A0AA41YS03"/>
<organism evidence="1 2">
    <name type="scientific">Limobrevibacterium gyesilva</name>
    <dbReference type="NCBI Taxonomy" id="2991712"/>
    <lineage>
        <taxon>Bacteria</taxon>
        <taxon>Pseudomonadati</taxon>
        <taxon>Pseudomonadota</taxon>
        <taxon>Alphaproteobacteria</taxon>
        <taxon>Acetobacterales</taxon>
        <taxon>Acetobacteraceae</taxon>
        <taxon>Limobrevibacterium</taxon>
    </lineage>
</organism>
<comment type="caution">
    <text evidence="1">The sequence shown here is derived from an EMBL/GenBank/DDBJ whole genome shotgun (WGS) entry which is preliminary data.</text>
</comment>
<keyword evidence="2" id="KW-1185">Reference proteome</keyword>
<proteinExistence type="predicted"/>
<accession>A0AA41YS03</accession>
<gene>
    <name evidence="1" type="ORF">OL599_23165</name>
</gene>
<protein>
    <submittedName>
        <fullName evidence="1">Uncharacterized protein</fullName>
    </submittedName>
</protein>
<reference evidence="1" key="1">
    <citation type="submission" date="2022-09" db="EMBL/GenBank/DDBJ databases">
        <title>Rhodovastum sp. nov. RN2-1 isolated from soil in Seongnam, South Korea.</title>
        <authorList>
            <person name="Le N.T."/>
        </authorList>
    </citation>
    <scope>NUCLEOTIDE SEQUENCE</scope>
    <source>
        <strain evidence="1">RN2-1</strain>
    </source>
</reference>
<dbReference type="EMBL" id="JAPDNT010000038">
    <property type="protein sequence ID" value="MCW3477472.1"/>
    <property type="molecule type" value="Genomic_DNA"/>
</dbReference>
<sequence>MPIYPSFYPHEMRVETIDPPAAARMLPTAEIHAYVGSPRFIGAVPETVDGVESLGSFVVVTVEPATAADSCAAARAAVRRLAGRRDGFVLHPYPVTPFHADYLQQSDLADAAKTRVLQAAAAPPEVAATVEEIDAAELLASDLISLNGWLGPPWVKSGWWQAWRLLNPALDNDDRERASEIVQNLQAGGYDGQERRLTLERSLVTLLTQGCRRMIAGYTVKKEYFNTEFSAGVENVGFDSLLGLDSPVFLRTVKLKDFPWNGWLRLGIATRSEAAWNPIAGFNDPAGRLIWSALGDPAAFPAPYGDGWILNRFADVNRIGVR</sequence>
<name>A0AA41YS03_9PROT</name>
<reference evidence="1" key="2">
    <citation type="submission" date="2022-10" db="EMBL/GenBank/DDBJ databases">
        <authorList>
            <person name="Trinh H.N."/>
        </authorList>
    </citation>
    <scope>NUCLEOTIDE SEQUENCE</scope>
    <source>
        <strain evidence="1">RN2-1</strain>
    </source>
</reference>